<dbReference type="SUPFAM" id="SSF51556">
    <property type="entry name" value="Metallo-dependent hydrolases"/>
    <property type="match status" value="1"/>
</dbReference>
<feature type="domain" description="Amidohydrolase-related" evidence="2">
    <location>
        <begin position="106"/>
        <end position="420"/>
    </location>
</feature>
<dbReference type="Gene3D" id="3.30.110.90">
    <property type="entry name" value="Amidohydrolase"/>
    <property type="match status" value="1"/>
</dbReference>
<dbReference type="Gene3D" id="3.40.50.10910">
    <property type="entry name" value="Amidohydrolase"/>
    <property type="match status" value="1"/>
</dbReference>
<reference evidence="3" key="1">
    <citation type="journal article" date="2023" name="Mol. Phylogenet. Evol.">
        <title>Genome-scale phylogeny and comparative genomics of the fungal order Sordariales.</title>
        <authorList>
            <person name="Hensen N."/>
            <person name="Bonometti L."/>
            <person name="Westerberg I."/>
            <person name="Brannstrom I.O."/>
            <person name="Guillou S."/>
            <person name="Cros-Aarteil S."/>
            <person name="Calhoun S."/>
            <person name="Haridas S."/>
            <person name="Kuo A."/>
            <person name="Mondo S."/>
            <person name="Pangilinan J."/>
            <person name="Riley R."/>
            <person name="LaButti K."/>
            <person name="Andreopoulos B."/>
            <person name="Lipzen A."/>
            <person name="Chen C."/>
            <person name="Yan M."/>
            <person name="Daum C."/>
            <person name="Ng V."/>
            <person name="Clum A."/>
            <person name="Steindorff A."/>
            <person name="Ohm R.A."/>
            <person name="Martin F."/>
            <person name="Silar P."/>
            <person name="Natvig D.O."/>
            <person name="Lalanne C."/>
            <person name="Gautier V."/>
            <person name="Ament-Velasquez S.L."/>
            <person name="Kruys A."/>
            <person name="Hutchinson M.I."/>
            <person name="Powell A.J."/>
            <person name="Barry K."/>
            <person name="Miller A.N."/>
            <person name="Grigoriev I.V."/>
            <person name="Debuchy R."/>
            <person name="Gladieux P."/>
            <person name="Hiltunen Thoren M."/>
            <person name="Johannesson H."/>
        </authorList>
    </citation>
    <scope>NUCLEOTIDE SEQUENCE</scope>
    <source>
        <strain evidence="3">CBS 508.74</strain>
    </source>
</reference>
<dbReference type="EMBL" id="MU853352">
    <property type="protein sequence ID" value="KAK4110166.1"/>
    <property type="molecule type" value="Genomic_DNA"/>
</dbReference>
<dbReference type="PANTHER" id="PTHR43135">
    <property type="entry name" value="ALPHA-D-RIBOSE 1-METHYLPHOSPHONATE 5-TRIPHOSPHATE DIPHOSPHATASE"/>
    <property type="match status" value="1"/>
</dbReference>
<dbReference type="AlphaFoldDB" id="A0AAN6QIB7"/>
<gene>
    <name evidence="3" type="ORF">N656DRAFT_800412</name>
</gene>
<dbReference type="InterPro" id="IPR006680">
    <property type="entry name" value="Amidohydro-rel"/>
</dbReference>
<dbReference type="InterPro" id="IPR032466">
    <property type="entry name" value="Metal_Hydrolase"/>
</dbReference>
<dbReference type="Pfam" id="PF01979">
    <property type="entry name" value="Amidohydro_1"/>
    <property type="match status" value="1"/>
</dbReference>
<comment type="caution">
    <text evidence="3">The sequence shown here is derived from an EMBL/GenBank/DDBJ whole genome shotgun (WGS) entry which is preliminary data.</text>
</comment>
<dbReference type="GeneID" id="89942134"/>
<evidence type="ECO:0000259" key="2">
    <source>
        <dbReference type="Pfam" id="PF01979"/>
    </source>
</evidence>
<protein>
    <recommendedName>
        <fullName evidence="2">Amidohydrolase-related domain-containing protein</fullName>
    </recommendedName>
</protein>
<dbReference type="InterPro" id="IPR011059">
    <property type="entry name" value="Metal-dep_hydrolase_composite"/>
</dbReference>
<organism evidence="3 4">
    <name type="scientific">Canariomyces notabilis</name>
    <dbReference type="NCBI Taxonomy" id="2074819"/>
    <lineage>
        <taxon>Eukaryota</taxon>
        <taxon>Fungi</taxon>
        <taxon>Dikarya</taxon>
        <taxon>Ascomycota</taxon>
        <taxon>Pezizomycotina</taxon>
        <taxon>Sordariomycetes</taxon>
        <taxon>Sordariomycetidae</taxon>
        <taxon>Sordariales</taxon>
        <taxon>Chaetomiaceae</taxon>
        <taxon>Canariomyces</taxon>
    </lineage>
</organism>
<evidence type="ECO:0000313" key="4">
    <source>
        <dbReference type="Proteomes" id="UP001302812"/>
    </source>
</evidence>
<dbReference type="GO" id="GO:0016810">
    <property type="term" value="F:hydrolase activity, acting on carbon-nitrogen (but not peptide) bonds"/>
    <property type="evidence" value="ECO:0007669"/>
    <property type="project" value="InterPro"/>
</dbReference>
<feature type="chain" id="PRO_5042948575" description="Amidohydrolase-related domain-containing protein" evidence="1">
    <location>
        <begin position="22"/>
        <end position="425"/>
    </location>
</feature>
<sequence length="425" mass="44945">MPTFTALTIYFLYLLSWLVSAGHCCSFHNDRGHANIDHQSITRANTAARSAGTRCSTARTGRRFALKNVRIFDGTSLHPHNSTVIVDAAAATSPNTITTYDGQGMTLLPGLIDSHAHLLSTIHLAELTRFGVTTAVNAFCPDPALCASLRNHTGLTAVVTASFMATSPNSTHAKLVGPENAGLLIRDISQAAAFVRSQVAQPWRADFIKVIGSAPGPGLTQAAQAALVKAAHAAGRRVVLHAAYAEGLAAGVEQIHHAPLDVPANDRLVDMFRGKRKKTGRAVAVCPTLTMMRATVLEMQRGRTMSNSSLSFAAANETVARLHAAGVSILAGTDANLQPAVPARVPFGSSIHDELEHLVAAGLSPVEALNAATVVPARSFGLHDRGVIREGMLADLVLVDGDPTVNITASRNIVRVWVRGVEWKS</sequence>
<accession>A0AAN6QIB7</accession>
<dbReference type="Gene3D" id="2.30.40.10">
    <property type="entry name" value="Urease, subunit C, domain 1"/>
    <property type="match status" value="1"/>
</dbReference>
<dbReference type="Proteomes" id="UP001302812">
    <property type="component" value="Unassembled WGS sequence"/>
</dbReference>
<dbReference type="RefSeq" id="XP_064667736.1">
    <property type="nucleotide sequence ID" value="XM_064818009.1"/>
</dbReference>
<name>A0AAN6QIB7_9PEZI</name>
<reference evidence="3" key="2">
    <citation type="submission" date="2023-05" db="EMBL/GenBank/DDBJ databases">
        <authorList>
            <consortium name="Lawrence Berkeley National Laboratory"/>
            <person name="Steindorff A."/>
            <person name="Hensen N."/>
            <person name="Bonometti L."/>
            <person name="Westerberg I."/>
            <person name="Brannstrom I.O."/>
            <person name="Guillou S."/>
            <person name="Cros-Aarteil S."/>
            <person name="Calhoun S."/>
            <person name="Haridas S."/>
            <person name="Kuo A."/>
            <person name="Mondo S."/>
            <person name="Pangilinan J."/>
            <person name="Riley R."/>
            <person name="Labutti K."/>
            <person name="Andreopoulos B."/>
            <person name="Lipzen A."/>
            <person name="Chen C."/>
            <person name="Yanf M."/>
            <person name="Daum C."/>
            <person name="Ng V."/>
            <person name="Clum A."/>
            <person name="Ohm R."/>
            <person name="Martin F."/>
            <person name="Silar P."/>
            <person name="Natvig D."/>
            <person name="Lalanne C."/>
            <person name="Gautier V."/>
            <person name="Ament-Velasquez S.L."/>
            <person name="Kruys A."/>
            <person name="Hutchinson M.I."/>
            <person name="Powell A.J."/>
            <person name="Barry K."/>
            <person name="Miller A.N."/>
            <person name="Grigoriev I.V."/>
            <person name="Debuchy R."/>
            <person name="Gladieux P."/>
            <person name="Thoren M.H."/>
            <person name="Johannesson H."/>
        </authorList>
    </citation>
    <scope>NUCLEOTIDE SEQUENCE</scope>
    <source>
        <strain evidence="3">CBS 508.74</strain>
    </source>
</reference>
<dbReference type="PANTHER" id="PTHR43135:SF3">
    <property type="entry name" value="ALPHA-D-RIBOSE 1-METHYLPHOSPHONATE 5-TRIPHOSPHATE DIPHOSPHATASE"/>
    <property type="match status" value="1"/>
</dbReference>
<evidence type="ECO:0000313" key="3">
    <source>
        <dbReference type="EMBL" id="KAK4110166.1"/>
    </source>
</evidence>
<dbReference type="InterPro" id="IPR051781">
    <property type="entry name" value="Metallo-dep_Hydrolase"/>
</dbReference>
<proteinExistence type="predicted"/>
<evidence type="ECO:0000256" key="1">
    <source>
        <dbReference type="SAM" id="SignalP"/>
    </source>
</evidence>
<keyword evidence="4" id="KW-1185">Reference proteome</keyword>
<dbReference type="SUPFAM" id="SSF51338">
    <property type="entry name" value="Composite domain of metallo-dependent hydrolases"/>
    <property type="match status" value="2"/>
</dbReference>
<dbReference type="Gene3D" id="1.20.58.520">
    <property type="entry name" value="Amidohydrolase"/>
    <property type="match status" value="1"/>
</dbReference>
<feature type="signal peptide" evidence="1">
    <location>
        <begin position="1"/>
        <end position="21"/>
    </location>
</feature>
<keyword evidence="1" id="KW-0732">Signal</keyword>